<organism evidence="1 2">
    <name type="scientific">Achromobacter xylosoxidans (strain A8)</name>
    <dbReference type="NCBI Taxonomy" id="762376"/>
    <lineage>
        <taxon>Bacteria</taxon>
        <taxon>Pseudomonadati</taxon>
        <taxon>Pseudomonadota</taxon>
        <taxon>Betaproteobacteria</taxon>
        <taxon>Burkholderiales</taxon>
        <taxon>Alcaligenaceae</taxon>
        <taxon>Achromobacter</taxon>
    </lineage>
</organism>
<protein>
    <submittedName>
        <fullName evidence="1">Uncharacterized protein</fullName>
    </submittedName>
</protein>
<gene>
    <name evidence="1" type="ordered locus">AXYL_02043</name>
</gene>
<dbReference type="Proteomes" id="UP000006876">
    <property type="component" value="Chromosome"/>
</dbReference>
<dbReference type="KEGG" id="axy:AXYL_02043"/>
<sequence>MGFLIVGALALYFEIRDLIAARRRARK</sequence>
<evidence type="ECO:0000313" key="1">
    <source>
        <dbReference type="EMBL" id="ADP15372.1"/>
    </source>
</evidence>
<reference evidence="1 2" key="1">
    <citation type="journal article" date="2011" name="J. Bacteriol.">
        <title>Complete genome sequence of the haloaromatic acid-degrading bacterium Achromobacter xylosoxidans A8.</title>
        <authorList>
            <person name="Strnad H."/>
            <person name="Ridl J."/>
            <person name="Paces J."/>
            <person name="Kolar M."/>
            <person name="Vlcek C."/>
            <person name="Paces V."/>
        </authorList>
    </citation>
    <scope>NUCLEOTIDE SEQUENCE [LARGE SCALE GENOMIC DNA]</scope>
    <source>
        <strain evidence="1 2">A8</strain>
    </source>
</reference>
<dbReference type="AlphaFoldDB" id="E3HGN6"/>
<evidence type="ECO:0000313" key="2">
    <source>
        <dbReference type="Proteomes" id="UP000006876"/>
    </source>
</evidence>
<name>E3HGN6_ACHXA</name>
<proteinExistence type="predicted"/>
<dbReference type="STRING" id="762376.AXYL_02043"/>
<dbReference type="HOGENOM" id="CLU_3414467_0_0_4"/>
<dbReference type="EMBL" id="CP002287">
    <property type="protein sequence ID" value="ADP15372.1"/>
    <property type="molecule type" value="Genomic_DNA"/>
</dbReference>
<accession>E3HGN6</accession>